<name>A0AAU8A537_9FIRM</name>
<gene>
    <name evidence="1" type="ORF">PUP29_06840</name>
</gene>
<sequence>MMRKRDINPGEFVEEDEVVMTDTKTDEVNTFKDDGVSAAFLRFDDVDEDEEKKNA</sequence>
<dbReference type="RefSeq" id="WP_353422797.1">
    <property type="nucleotide sequence ID" value="NZ_CP117826.1"/>
</dbReference>
<evidence type="ECO:0000313" key="1">
    <source>
        <dbReference type="EMBL" id="XCC61253.1"/>
    </source>
</evidence>
<proteinExistence type="predicted"/>
<accession>A0AAU8A537</accession>
<dbReference type="EMBL" id="CP117826">
    <property type="protein sequence ID" value="XCC61253.1"/>
    <property type="molecule type" value="Genomic_DNA"/>
</dbReference>
<dbReference type="AlphaFoldDB" id="A0AAU8A537"/>
<organism evidence="1">
    <name type="scientific">Christensenella massiliensis</name>
    <dbReference type="NCBI Taxonomy" id="1805714"/>
    <lineage>
        <taxon>Bacteria</taxon>
        <taxon>Bacillati</taxon>
        <taxon>Bacillota</taxon>
        <taxon>Clostridia</taxon>
        <taxon>Christensenellales</taxon>
        <taxon>Christensenellaceae</taxon>
        <taxon>Christensenella</taxon>
    </lineage>
</organism>
<protein>
    <submittedName>
        <fullName evidence="1">Uncharacterized protein</fullName>
    </submittedName>
</protein>
<reference evidence="1" key="1">
    <citation type="submission" date="2023-02" db="EMBL/GenBank/DDBJ databases">
        <title>Gut commensal Christensenella minuta modulates host metabolism via a new class of secondary bile acids.</title>
        <authorList>
            <person name="Liu C."/>
        </authorList>
    </citation>
    <scope>NUCLEOTIDE SEQUENCE</scope>
    <source>
        <strain evidence="1">CA70</strain>
    </source>
</reference>